<keyword evidence="2" id="KW-1185">Reference proteome</keyword>
<dbReference type="Proteomes" id="UP000828390">
    <property type="component" value="Unassembled WGS sequence"/>
</dbReference>
<reference evidence="1" key="1">
    <citation type="journal article" date="2019" name="bioRxiv">
        <title>The Genome of the Zebra Mussel, Dreissena polymorpha: A Resource for Invasive Species Research.</title>
        <authorList>
            <person name="McCartney M.A."/>
            <person name="Auch B."/>
            <person name="Kono T."/>
            <person name="Mallez S."/>
            <person name="Zhang Y."/>
            <person name="Obille A."/>
            <person name="Becker A."/>
            <person name="Abrahante J.E."/>
            <person name="Garbe J."/>
            <person name="Badalamenti J.P."/>
            <person name="Herman A."/>
            <person name="Mangelson H."/>
            <person name="Liachko I."/>
            <person name="Sullivan S."/>
            <person name="Sone E.D."/>
            <person name="Koren S."/>
            <person name="Silverstein K.A.T."/>
            <person name="Beckman K.B."/>
            <person name="Gohl D.M."/>
        </authorList>
    </citation>
    <scope>NUCLEOTIDE SEQUENCE</scope>
    <source>
        <strain evidence="1">Duluth1</strain>
        <tissue evidence="1">Whole animal</tissue>
    </source>
</reference>
<evidence type="ECO:0000313" key="2">
    <source>
        <dbReference type="Proteomes" id="UP000828390"/>
    </source>
</evidence>
<evidence type="ECO:0000313" key="1">
    <source>
        <dbReference type="EMBL" id="KAH3711403.1"/>
    </source>
</evidence>
<protein>
    <submittedName>
        <fullName evidence="1">Uncharacterized protein</fullName>
    </submittedName>
</protein>
<comment type="caution">
    <text evidence="1">The sequence shown here is derived from an EMBL/GenBank/DDBJ whole genome shotgun (WGS) entry which is preliminary data.</text>
</comment>
<dbReference type="AlphaFoldDB" id="A0A9D3Z286"/>
<organism evidence="1 2">
    <name type="scientific">Dreissena polymorpha</name>
    <name type="common">Zebra mussel</name>
    <name type="synonym">Mytilus polymorpha</name>
    <dbReference type="NCBI Taxonomy" id="45954"/>
    <lineage>
        <taxon>Eukaryota</taxon>
        <taxon>Metazoa</taxon>
        <taxon>Spiralia</taxon>
        <taxon>Lophotrochozoa</taxon>
        <taxon>Mollusca</taxon>
        <taxon>Bivalvia</taxon>
        <taxon>Autobranchia</taxon>
        <taxon>Heteroconchia</taxon>
        <taxon>Euheterodonta</taxon>
        <taxon>Imparidentia</taxon>
        <taxon>Neoheterodontei</taxon>
        <taxon>Myida</taxon>
        <taxon>Dreissenoidea</taxon>
        <taxon>Dreissenidae</taxon>
        <taxon>Dreissena</taxon>
    </lineage>
</organism>
<reference evidence="1" key="2">
    <citation type="submission" date="2020-11" db="EMBL/GenBank/DDBJ databases">
        <authorList>
            <person name="McCartney M.A."/>
            <person name="Auch B."/>
            <person name="Kono T."/>
            <person name="Mallez S."/>
            <person name="Becker A."/>
            <person name="Gohl D.M."/>
            <person name="Silverstein K.A.T."/>
            <person name="Koren S."/>
            <person name="Bechman K.B."/>
            <person name="Herman A."/>
            <person name="Abrahante J.E."/>
            <person name="Garbe J."/>
        </authorList>
    </citation>
    <scope>NUCLEOTIDE SEQUENCE</scope>
    <source>
        <strain evidence="1">Duluth1</strain>
        <tissue evidence="1">Whole animal</tissue>
    </source>
</reference>
<dbReference type="EMBL" id="JAIWYP010000014">
    <property type="protein sequence ID" value="KAH3711403.1"/>
    <property type="molecule type" value="Genomic_DNA"/>
</dbReference>
<name>A0A9D3Z286_DREPO</name>
<proteinExistence type="predicted"/>
<accession>A0A9D3Z286</accession>
<sequence>MCPCEASRSRSRSVGWRLRGTGRACTWWGAQSDHRCGRHGESYSDISGTGTVLG</sequence>
<gene>
    <name evidence="1" type="ORF">DPMN_071072</name>
</gene>